<name>A0A5P1FBJ5_ASPOF</name>
<keyword evidence="3" id="KW-1185">Reference proteome</keyword>
<reference evidence="3" key="1">
    <citation type="journal article" date="2017" name="Nat. Commun.">
        <title>The asparagus genome sheds light on the origin and evolution of a young Y chromosome.</title>
        <authorList>
            <person name="Harkess A."/>
            <person name="Zhou J."/>
            <person name="Xu C."/>
            <person name="Bowers J.E."/>
            <person name="Van der Hulst R."/>
            <person name="Ayyampalayam S."/>
            <person name="Mercati F."/>
            <person name="Riccardi P."/>
            <person name="McKain M.R."/>
            <person name="Kakrana A."/>
            <person name="Tang H."/>
            <person name="Ray J."/>
            <person name="Groenendijk J."/>
            <person name="Arikit S."/>
            <person name="Mathioni S.M."/>
            <person name="Nakano M."/>
            <person name="Shan H."/>
            <person name="Telgmann-Rauber A."/>
            <person name="Kanno A."/>
            <person name="Yue Z."/>
            <person name="Chen H."/>
            <person name="Li W."/>
            <person name="Chen Y."/>
            <person name="Xu X."/>
            <person name="Zhang Y."/>
            <person name="Luo S."/>
            <person name="Chen H."/>
            <person name="Gao J."/>
            <person name="Mao Z."/>
            <person name="Pires J.C."/>
            <person name="Luo M."/>
            <person name="Kudrna D."/>
            <person name="Wing R.A."/>
            <person name="Meyers B.C."/>
            <person name="Yi K."/>
            <person name="Kong H."/>
            <person name="Lavrijsen P."/>
            <person name="Sunseri F."/>
            <person name="Falavigna A."/>
            <person name="Ye Y."/>
            <person name="Leebens-Mack J.H."/>
            <person name="Chen G."/>
        </authorList>
    </citation>
    <scope>NUCLEOTIDE SEQUENCE [LARGE SCALE GENOMIC DNA]</scope>
    <source>
        <strain evidence="3">cv. DH0086</strain>
    </source>
</reference>
<feature type="transmembrane region" description="Helical" evidence="1">
    <location>
        <begin position="39"/>
        <end position="62"/>
    </location>
</feature>
<sequence length="182" mass="19876">MPVWRFGLVSWVNRKVVDPLIQIIKRGAEAKQLAFSTGLGITLGMFPIFGAPVVLSGVAIALLRSRCHAPSIMLANFIATPLQISLVIPYLRFGEIICGGPRFPLTPDALKKVLTGQASREVLLAVSHAVIGWVVAAPFILGVLYIVLVPCFKYLVKKLRPSSSPETELDSHDEFMIKVRDA</sequence>
<keyword evidence="1" id="KW-1133">Transmembrane helix</keyword>
<accession>A0A5P1FBJ5</accession>
<dbReference type="OMA" id="CHAPTMM"/>
<gene>
    <name evidence="2" type="ORF">A4U43_C03F3820</name>
</gene>
<dbReference type="PANTHER" id="PTHR35102:SF1">
    <property type="entry name" value="E3 UBIQUITIN-PROTEIN LIGASE"/>
    <property type="match status" value="1"/>
</dbReference>
<evidence type="ECO:0000313" key="3">
    <source>
        <dbReference type="Proteomes" id="UP000243459"/>
    </source>
</evidence>
<dbReference type="Gramene" id="ONK74199">
    <property type="protein sequence ID" value="ONK74199"/>
    <property type="gene ID" value="A4U43_C03F3820"/>
</dbReference>
<evidence type="ECO:0000313" key="2">
    <source>
        <dbReference type="EMBL" id="ONK74199.1"/>
    </source>
</evidence>
<dbReference type="EMBL" id="CM007383">
    <property type="protein sequence ID" value="ONK74199.1"/>
    <property type="molecule type" value="Genomic_DNA"/>
</dbReference>
<evidence type="ECO:0000256" key="1">
    <source>
        <dbReference type="SAM" id="Phobius"/>
    </source>
</evidence>
<feature type="transmembrane region" description="Helical" evidence="1">
    <location>
        <begin position="130"/>
        <end position="156"/>
    </location>
</feature>
<dbReference type="OrthoDB" id="1914153at2759"/>
<organism evidence="2 3">
    <name type="scientific">Asparagus officinalis</name>
    <name type="common">Garden asparagus</name>
    <dbReference type="NCBI Taxonomy" id="4686"/>
    <lineage>
        <taxon>Eukaryota</taxon>
        <taxon>Viridiplantae</taxon>
        <taxon>Streptophyta</taxon>
        <taxon>Embryophyta</taxon>
        <taxon>Tracheophyta</taxon>
        <taxon>Spermatophyta</taxon>
        <taxon>Magnoliopsida</taxon>
        <taxon>Liliopsida</taxon>
        <taxon>Asparagales</taxon>
        <taxon>Asparagaceae</taxon>
        <taxon>Asparagoideae</taxon>
        <taxon>Asparagus</taxon>
    </lineage>
</organism>
<feature type="transmembrane region" description="Helical" evidence="1">
    <location>
        <begin position="74"/>
        <end position="93"/>
    </location>
</feature>
<protein>
    <submittedName>
        <fullName evidence="2">Uncharacterized protein</fullName>
    </submittedName>
</protein>
<dbReference type="Proteomes" id="UP000243459">
    <property type="component" value="Chromosome 3"/>
</dbReference>
<proteinExistence type="predicted"/>
<dbReference type="PANTHER" id="PTHR35102">
    <property type="entry name" value="E3 UBIQUITIN-PROTEIN LIGASE"/>
    <property type="match status" value="1"/>
</dbReference>
<keyword evidence="1" id="KW-0472">Membrane</keyword>
<keyword evidence="1" id="KW-0812">Transmembrane</keyword>
<dbReference type="AlphaFoldDB" id="A0A5P1FBJ5"/>